<dbReference type="AlphaFoldDB" id="A0ABD4HI15"/>
<comment type="caution">
    <text evidence="2">The sequence shown here is derived from an EMBL/GenBank/DDBJ whole genome shotgun (WGS) entry which is preliminary data.</text>
</comment>
<accession>A0ABD4HI15</accession>
<dbReference type="Gene3D" id="1.10.1470.10">
    <property type="entry name" value="YjbJ"/>
    <property type="match status" value="1"/>
</dbReference>
<gene>
    <name evidence="2" type="ORF">HWH42_00280</name>
</gene>
<proteinExistence type="predicted"/>
<name>A0ABD4HI15_ENTGA</name>
<sequence>MTNKDRVEGKITETKGKVTGDDSEELKGKTQNEYGKVKDKVEDFADDVFRKVNHFFDKHDDKDKPNR</sequence>
<dbReference type="EMBL" id="JABXJK010000004">
    <property type="protein sequence ID" value="MBA0971042.1"/>
    <property type="molecule type" value="Genomic_DNA"/>
</dbReference>
<protein>
    <submittedName>
        <fullName evidence="2">CsbD family protein</fullName>
    </submittedName>
</protein>
<evidence type="ECO:0000313" key="3">
    <source>
        <dbReference type="Proteomes" id="UP000571857"/>
    </source>
</evidence>
<dbReference type="RefSeq" id="WP_176333602.1">
    <property type="nucleotide sequence ID" value="NZ_JABXHJ010000016.1"/>
</dbReference>
<evidence type="ECO:0000256" key="1">
    <source>
        <dbReference type="SAM" id="MobiDB-lite"/>
    </source>
</evidence>
<dbReference type="Proteomes" id="UP000571857">
    <property type="component" value="Unassembled WGS sequence"/>
</dbReference>
<reference evidence="2 3" key="1">
    <citation type="submission" date="2020-06" db="EMBL/GenBank/DDBJ databases">
        <title>Crossreactivity between MHC class I-restricted antigens from cancer cells and an enterococcal bacteriophage.</title>
        <authorList>
            <person name="Fluckiger A."/>
            <person name="Daillere R."/>
            <person name="Sassi M."/>
            <person name="Cattoir V."/>
            <person name="Kroemer G."/>
            <person name="Zitvogel L."/>
        </authorList>
    </citation>
    <scope>NUCLEOTIDE SEQUENCE [LARGE SCALE GENOMIC DNA]</scope>
    <source>
        <strain evidence="2 3">EG4</strain>
    </source>
</reference>
<feature type="region of interest" description="Disordered" evidence="1">
    <location>
        <begin position="1"/>
        <end position="31"/>
    </location>
</feature>
<organism evidence="2 3">
    <name type="scientific">Enterococcus gallinarum</name>
    <dbReference type="NCBI Taxonomy" id="1353"/>
    <lineage>
        <taxon>Bacteria</taxon>
        <taxon>Bacillati</taxon>
        <taxon>Bacillota</taxon>
        <taxon>Bacilli</taxon>
        <taxon>Lactobacillales</taxon>
        <taxon>Enterococcaceae</taxon>
        <taxon>Enterococcus</taxon>
    </lineage>
</organism>
<dbReference type="InterPro" id="IPR036629">
    <property type="entry name" value="YjbJ_sf"/>
</dbReference>
<evidence type="ECO:0000313" key="2">
    <source>
        <dbReference type="EMBL" id="MBA0971042.1"/>
    </source>
</evidence>
<dbReference type="SUPFAM" id="SSF69047">
    <property type="entry name" value="Hypothetical protein YjbJ"/>
    <property type="match status" value="1"/>
</dbReference>